<gene>
    <name evidence="2" type="ORF">ACFQDD_01975</name>
</gene>
<reference evidence="2 3" key="1">
    <citation type="journal article" date="2019" name="Int. J. Syst. Evol. Microbiol.">
        <title>The Global Catalogue of Microorganisms (GCM) 10K type strain sequencing project: providing services to taxonomists for standard genome sequencing and annotation.</title>
        <authorList>
            <consortium name="The Broad Institute Genomics Platform"/>
            <consortium name="The Broad Institute Genome Sequencing Center for Infectious Disease"/>
            <person name="Wu L."/>
            <person name="Ma J."/>
        </authorList>
    </citation>
    <scope>NUCLEOTIDE SEQUENCE [LARGE SCALE GENOMIC DNA]</scope>
    <source>
        <strain evidence="2 3">PJ61</strain>
    </source>
</reference>
<organism evidence="2 3">
    <name type="scientific">Halorubrum pallidum</name>
    <dbReference type="NCBI Taxonomy" id="1526114"/>
    <lineage>
        <taxon>Archaea</taxon>
        <taxon>Methanobacteriati</taxon>
        <taxon>Methanobacteriota</taxon>
        <taxon>Stenosarchaea group</taxon>
        <taxon>Halobacteria</taxon>
        <taxon>Halobacteriales</taxon>
        <taxon>Haloferacaceae</taxon>
        <taxon>Halorubrum</taxon>
    </lineage>
</organism>
<evidence type="ECO:0000313" key="2">
    <source>
        <dbReference type="EMBL" id="MFC6770303.1"/>
    </source>
</evidence>
<dbReference type="EMBL" id="JBHSWT010000043">
    <property type="protein sequence ID" value="MFC6770303.1"/>
    <property type="molecule type" value="Genomic_DNA"/>
</dbReference>
<evidence type="ECO:0000313" key="3">
    <source>
        <dbReference type="Proteomes" id="UP001596274"/>
    </source>
</evidence>
<feature type="region of interest" description="Disordered" evidence="1">
    <location>
        <begin position="305"/>
        <end position="328"/>
    </location>
</feature>
<accession>A0ABD5SZC0</accession>
<dbReference type="Proteomes" id="UP001596274">
    <property type="component" value="Unassembled WGS sequence"/>
</dbReference>
<proteinExistence type="predicted"/>
<comment type="caution">
    <text evidence="2">The sequence shown here is derived from an EMBL/GenBank/DDBJ whole genome shotgun (WGS) entry which is preliminary data.</text>
</comment>
<keyword evidence="3" id="KW-1185">Reference proteome</keyword>
<name>A0ABD5SZC0_9EURY</name>
<sequence>MFRRGAIGYGVEVYGGTHEQRRAVFEIQFGDPTVYVDARECSDSTSLFRTALLSIADDAERIEQLPSYSGHYLRQELERAGSNFVIEEFDSLPSDARTSVARSMKAIAEGLGSDEVKLGFTTEEGGSVVHAEPDLRMRVRSWEVDPEALRRGPHAPEADKEDSAEDEASGGAHVGPIVFSDPDARRRLQQNGEVVTFRTSERTTGETWWRQTRTGEKMGNCRVEQIGPIDPANRSALREHYRDAGFESAREWENAIKELNGELVEGHLYRVTSDERWAECESCHEYSSDVGAVGRGPDFTYLCPDCRGPPGGDTPAPTDNEAGGNHAE</sequence>
<feature type="compositionally biased region" description="Basic and acidic residues" evidence="1">
    <location>
        <begin position="147"/>
        <end position="158"/>
    </location>
</feature>
<dbReference type="AlphaFoldDB" id="A0ABD5SZC0"/>
<feature type="region of interest" description="Disordered" evidence="1">
    <location>
        <begin position="147"/>
        <end position="174"/>
    </location>
</feature>
<protein>
    <submittedName>
        <fullName evidence="2">Uncharacterized protein</fullName>
    </submittedName>
</protein>
<evidence type="ECO:0000256" key="1">
    <source>
        <dbReference type="SAM" id="MobiDB-lite"/>
    </source>
</evidence>
<feature type="compositionally biased region" description="Acidic residues" evidence="1">
    <location>
        <begin position="159"/>
        <end position="168"/>
    </location>
</feature>